<feature type="domain" description="Peptide methionine sulphoxide reductase MsrA" evidence="5">
    <location>
        <begin position="95"/>
        <end position="191"/>
    </location>
</feature>
<dbReference type="Proteomes" id="UP000821866">
    <property type="component" value="Chromosome 8"/>
</dbReference>
<dbReference type="PANTHER" id="PTHR43774">
    <property type="entry name" value="PEPTIDE METHIONINE SULFOXIDE REDUCTASE"/>
    <property type="match status" value="1"/>
</dbReference>
<evidence type="ECO:0000313" key="7">
    <source>
        <dbReference type="EMBL" id="KAH8019381.1"/>
    </source>
</evidence>
<dbReference type="EMBL" id="JABSTU010000010">
    <property type="protein sequence ID" value="KAH8019381.1"/>
    <property type="molecule type" value="Genomic_DNA"/>
</dbReference>
<dbReference type="Gene3D" id="3.30.1060.10">
    <property type="entry name" value="Peptide methionine sulphoxide reductase MsrA"/>
    <property type="match status" value="1"/>
</dbReference>
<reference evidence="7" key="1">
    <citation type="journal article" date="2020" name="Cell">
        <title>Large-Scale Comparative Analyses of Tick Genomes Elucidate Their Genetic Diversity and Vector Capacities.</title>
        <authorList>
            <consortium name="Tick Genome and Microbiome Consortium (TIGMIC)"/>
            <person name="Jia N."/>
            <person name="Wang J."/>
            <person name="Shi W."/>
            <person name="Du L."/>
            <person name="Sun Y."/>
            <person name="Zhan W."/>
            <person name="Jiang J.F."/>
            <person name="Wang Q."/>
            <person name="Zhang B."/>
            <person name="Ji P."/>
            <person name="Bell-Sakyi L."/>
            <person name="Cui X.M."/>
            <person name="Yuan T.T."/>
            <person name="Jiang B.G."/>
            <person name="Yang W.F."/>
            <person name="Lam T.T."/>
            <person name="Chang Q.C."/>
            <person name="Ding S.J."/>
            <person name="Wang X.J."/>
            <person name="Zhu J.G."/>
            <person name="Ruan X.D."/>
            <person name="Zhao L."/>
            <person name="Wei J.T."/>
            <person name="Ye R.Z."/>
            <person name="Que T.C."/>
            <person name="Du C.H."/>
            <person name="Zhou Y.H."/>
            <person name="Cheng J.X."/>
            <person name="Dai P.F."/>
            <person name="Guo W.B."/>
            <person name="Han X.H."/>
            <person name="Huang E.J."/>
            <person name="Li L.F."/>
            <person name="Wei W."/>
            <person name="Gao Y.C."/>
            <person name="Liu J.Z."/>
            <person name="Shao H.Z."/>
            <person name="Wang X."/>
            <person name="Wang C.C."/>
            <person name="Yang T.C."/>
            <person name="Huo Q.B."/>
            <person name="Li W."/>
            <person name="Chen H.Y."/>
            <person name="Chen S.E."/>
            <person name="Zhou L.G."/>
            <person name="Ni X.B."/>
            <person name="Tian J.H."/>
            <person name="Sheng Y."/>
            <person name="Liu T."/>
            <person name="Pan Y.S."/>
            <person name="Xia L.Y."/>
            <person name="Li J."/>
            <person name="Zhao F."/>
            <person name="Cao W.C."/>
        </authorList>
    </citation>
    <scope>NUCLEOTIDE SEQUENCE</scope>
    <source>
        <strain evidence="7">Rmic-2018</strain>
    </source>
</reference>
<dbReference type="EC" id="1.8.4.11" evidence="2"/>
<sequence>MADAVVRTKRASQESNLSISMILVPRGAVRLRPGGCPYPCRLHWWNYEGPYLPKPLRLDITIALAIVTSDLLIQRAAVPNVTVGDAIVTVVLCGDHTETVQLDYDPTKTDYKTLLDMFWGFHDPTACHKRQYMSAIFYHDKEQKAAAEESLKREQKKMGKPLATKILAAGTFYDAEDYHQKYLLRRNTALCESLKKAGLKNFKESHVAARLNGYCCGGGSLANFEAEREKLGLTDVQAVLVRQCMRS</sequence>
<evidence type="ECO:0000313" key="8">
    <source>
        <dbReference type="Proteomes" id="UP000821866"/>
    </source>
</evidence>
<evidence type="ECO:0000259" key="6">
    <source>
        <dbReference type="Pfam" id="PF20939"/>
    </source>
</evidence>
<evidence type="ECO:0000256" key="4">
    <source>
        <dbReference type="ARBA" id="ARBA00030643"/>
    </source>
</evidence>
<evidence type="ECO:0000256" key="3">
    <source>
        <dbReference type="ARBA" id="ARBA00023002"/>
    </source>
</evidence>
<dbReference type="GO" id="GO:0008113">
    <property type="term" value="F:peptide-methionine (S)-S-oxide reductase activity"/>
    <property type="evidence" value="ECO:0007669"/>
    <property type="project" value="UniProtKB-EC"/>
</dbReference>
<evidence type="ECO:0000256" key="2">
    <source>
        <dbReference type="ARBA" id="ARBA00012502"/>
    </source>
</evidence>
<organism evidence="7 8">
    <name type="scientific">Rhipicephalus microplus</name>
    <name type="common">Cattle tick</name>
    <name type="synonym">Boophilus microplus</name>
    <dbReference type="NCBI Taxonomy" id="6941"/>
    <lineage>
        <taxon>Eukaryota</taxon>
        <taxon>Metazoa</taxon>
        <taxon>Ecdysozoa</taxon>
        <taxon>Arthropoda</taxon>
        <taxon>Chelicerata</taxon>
        <taxon>Arachnida</taxon>
        <taxon>Acari</taxon>
        <taxon>Parasitiformes</taxon>
        <taxon>Ixodida</taxon>
        <taxon>Ixodoidea</taxon>
        <taxon>Ixodidae</taxon>
        <taxon>Rhipicephalinae</taxon>
        <taxon>Rhipicephalus</taxon>
        <taxon>Boophilus</taxon>
    </lineage>
</organism>
<gene>
    <name evidence="7" type="ORF">HPB51_019354</name>
</gene>
<keyword evidence="8" id="KW-1185">Reference proteome</keyword>
<comment type="similarity">
    <text evidence="1">Belongs to the MsrA Met sulfoxide reductase family.</text>
</comment>
<evidence type="ECO:0000259" key="5">
    <source>
        <dbReference type="Pfam" id="PF01625"/>
    </source>
</evidence>
<accession>A0A9J6DB29</accession>
<dbReference type="AlphaFoldDB" id="A0A9J6DB29"/>
<dbReference type="SUPFAM" id="SSF55068">
    <property type="entry name" value="Peptide methionine sulfoxide reductase"/>
    <property type="match status" value="1"/>
</dbReference>
<feature type="domain" description="Selenoprotein methionine sulfoxide reductase A helical" evidence="6">
    <location>
        <begin position="201"/>
        <end position="242"/>
    </location>
</feature>
<dbReference type="InterPro" id="IPR002569">
    <property type="entry name" value="Met_Sox_Rdtase_MsrA_dom"/>
</dbReference>
<comment type="caution">
    <text evidence="7">The sequence shown here is derived from an EMBL/GenBank/DDBJ whole genome shotgun (WGS) entry which is preliminary data.</text>
</comment>
<dbReference type="Pfam" id="PF20939">
    <property type="entry name" value="MsrA_helical"/>
    <property type="match status" value="1"/>
</dbReference>
<proteinExistence type="inferred from homology"/>
<dbReference type="PANTHER" id="PTHR43774:SF1">
    <property type="entry name" value="PEPTIDE METHIONINE SULFOXIDE REDUCTASE MSRA 2"/>
    <property type="match status" value="1"/>
</dbReference>
<name>A0A9J6DB29_RHIMP</name>
<dbReference type="InterPro" id="IPR049006">
    <property type="entry name" value="MsrA_helical"/>
</dbReference>
<dbReference type="Pfam" id="PF01625">
    <property type="entry name" value="PMSR"/>
    <property type="match status" value="1"/>
</dbReference>
<dbReference type="VEuPathDB" id="VectorBase:LOC119177256"/>
<protein>
    <recommendedName>
        <fullName evidence="2">peptide-methionine (S)-S-oxide reductase</fullName>
        <ecNumber evidence="2">1.8.4.11</ecNumber>
    </recommendedName>
    <alternativeName>
        <fullName evidence="4">Peptide-methionine (S)-S-oxide reductase</fullName>
    </alternativeName>
</protein>
<evidence type="ECO:0000256" key="1">
    <source>
        <dbReference type="ARBA" id="ARBA00005591"/>
    </source>
</evidence>
<dbReference type="InterPro" id="IPR036509">
    <property type="entry name" value="Met_Sox_Rdtase_MsrA_sf"/>
</dbReference>
<reference evidence="7" key="2">
    <citation type="submission" date="2021-09" db="EMBL/GenBank/DDBJ databases">
        <authorList>
            <person name="Jia N."/>
            <person name="Wang J."/>
            <person name="Shi W."/>
            <person name="Du L."/>
            <person name="Sun Y."/>
            <person name="Zhan W."/>
            <person name="Jiang J."/>
            <person name="Wang Q."/>
            <person name="Zhang B."/>
            <person name="Ji P."/>
            <person name="Sakyi L.B."/>
            <person name="Cui X."/>
            <person name="Yuan T."/>
            <person name="Jiang B."/>
            <person name="Yang W."/>
            <person name="Lam T.T.-Y."/>
            <person name="Chang Q."/>
            <person name="Ding S."/>
            <person name="Wang X."/>
            <person name="Zhu J."/>
            <person name="Ruan X."/>
            <person name="Zhao L."/>
            <person name="Wei J."/>
            <person name="Que T."/>
            <person name="Du C."/>
            <person name="Cheng J."/>
            <person name="Dai P."/>
            <person name="Han X."/>
            <person name="Huang E."/>
            <person name="Gao Y."/>
            <person name="Liu J."/>
            <person name="Shao H."/>
            <person name="Ye R."/>
            <person name="Li L."/>
            <person name="Wei W."/>
            <person name="Wang X."/>
            <person name="Wang C."/>
            <person name="Huo Q."/>
            <person name="Li W."/>
            <person name="Guo W."/>
            <person name="Chen H."/>
            <person name="Chen S."/>
            <person name="Zhou L."/>
            <person name="Zhou L."/>
            <person name="Ni X."/>
            <person name="Tian J."/>
            <person name="Zhou Y."/>
            <person name="Sheng Y."/>
            <person name="Liu T."/>
            <person name="Pan Y."/>
            <person name="Xia L."/>
            <person name="Li J."/>
            <person name="Zhao F."/>
            <person name="Cao W."/>
        </authorList>
    </citation>
    <scope>NUCLEOTIDE SEQUENCE</scope>
    <source>
        <strain evidence="7">Rmic-2018</strain>
        <tissue evidence="7">Larvae</tissue>
    </source>
</reference>
<keyword evidence="3" id="KW-0560">Oxidoreductase</keyword>